<sequence>MAKKLLEIASKVGVAGIPAKKIADNISQEDFDHLITLLMVGNDEITQRYLNHLQEKYGSGKSVKSKAKNKTKEKEKQRKGVKEDRHEYHPKPDTKDIKGLGKSWIHILSATP</sequence>
<accession>A0A1I5D599</accession>
<feature type="compositionally biased region" description="Basic and acidic residues" evidence="1">
    <location>
        <begin position="70"/>
        <end position="98"/>
    </location>
</feature>
<feature type="region of interest" description="Disordered" evidence="1">
    <location>
        <begin position="57"/>
        <end position="98"/>
    </location>
</feature>
<evidence type="ECO:0000256" key="1">
    <source>
        <dbReference type="SAM" id="MobiDB-lite"/>
    </source>
</evidence>
<keyword evidence="3" id="KW-1185">Reference proteome</keyword>
<proteinExistence type="predicted"/>
<dbReference type="Proteomes" id="UP000199011">
    <property type="component" value="Unassembled WGS sequence"/>
</dbReference>
<reference evidence="3" key="1">
    <citation type="submission" date="2016-10" db="EMBL/GenBank/DDBJ databases">
        <authorList>
            <person name="Varghese N."/>
            <person name="Submissions S."/>
        </authorList>
    </citation>
    <scope>NUCLEOTIDE SEQUENCE [LARGE SCALE GENOMIC DNA]</scope>
    <source>
        <strain evidence="3">DSM 16522</strain>
    </source>
</reference>
<gene>
    <name evidence="2" type="ORF">SAMN05421579_1351</name>
</gene>
<protein>
    <submittedName>
        <fullName evidence="2">Uncharacterized protein</fullName>
    </submittedName>
</protein>
<dbReference type="AlphaFoldDB" id="A0A1I5D599"/>
<dbReference type="STRING" id="53341.SAMN05421579_1351"/>
<organism evidence="2 3">
    <name type="scientific">Xenorhabdus japonica</name>
    <dbReference type="NCBI Taxonomy" id="53341"/>
    <lineage>
        <taxon>Bacteria</taxon>
        <taxon>Pseudomonadati</taxon>
        <taxon>Pseudomonadota</taxon>
        <taxon>Gammaproteobacteria</taxon>
        <taxon>Enterobacterales</taxon>
        <taxon>Morganellaceae</taxon>
        <taxon>Xenorhabdus</taxon>
    </lineage>
</organism>
<dbReference type="EMBL" id="FOVO01000035">
    <property type="protein sequence ID" value="SFN94399.1"/>
    <property type="molecule type" value="Genomic_DNA"/>
</dbReference>
<evidence type="ECO:0000313" key="2">
    <source>
        <dbReference type="EMBL" id="SFN94399.1"/>
    </source>
</evidence>
<dbReference type="OrthoDB" id="6467036at2"/>
<dbReference type="RefSeq" id="WP_092520114.1">
    <property type="nucleotide sequence ID" value="NZ_CAWRAH010000072.1"/>
</dbReference>
<name>A0A1I5D599_9GAMM</name>
<evidence type="ECO:0000313" key="3">
    <source>
        <dbReference type="Proteomes" id="UP000199011"/>
    </source>
</evidence>